<proteinExistence type="predicted"/>
<protein>
    <submittedName>
        <fullName evidence="1">Uncharacterized protein</fullName>
    </submittedName>
</protein>
<comment type="caution">
    <text evidence="1">The sequence shown here is derived from an EMBL/GenBank/DDBJ whole genome shotgun (WGS) entry which is preliminary data.</text>
</comment>
<keyword evidence="2" id="KW-1185">Reference proteome</keyword>
<dbReference type="Proteomes" id="UP001057452">
    <property type="component" value="Chromosome 15"/>
</dbReference>
<evidence type="ECO:0000313" key="1">
    <source>
        <dbReference type="EMBL" id="KAI4803788.1"/>
    </source>
</evidence>
<evidence type="ECO:0000313" key="2">
    <source>
        <dbReference type="Proteomes" id="UP001057452"/>
    </source>
</evidence>
<sequence length="50" mass="6031">FLNITLFYGFLKLNISHRFPSCGLFLFHSDRDFLIIFRLCVRVNFLFCLL</sequence>
<feature type="non-terminal residue" evidence="1">
    <location>
        <position position="50"/>
    </location>
</feature>
<reference evidence="1" key="1">
    <citation type="submission" date="2022-05" db="EMBL/GenBank/DDBJ databases">
        <title>Chromosome-level genome of Chaenocephalus aceratus.</title>
        <authorList>
            <person name="Park H."/>
        </authorList>
    </citation>
    <scope>NUCLEOTIDE SEQUENCE</scope>
    <source>
        <strain evidence="1">KU_202001</strain>
    </source>
</reference>
<dbReference type="EMBL" id="CM043799">
    <property type="protein sequence ID" value="KAI4803788.1"/>
    <property type="molecule type" value="Genomic_DNA"/>
</dbReference>
<feature type="non-terminal residue" evidence="1">
    <location>
        <position position="1"/>
    </location>
</feature>
<organism evidence="1 2">
    <name type="scientific">Chaenocephalus aceratus</name>
    <name type="common">Blackfin icefish</name>
    <name type="synonym">Chaenichthys aceratus</name>
    <dbReference type="NCBI Taxonomy" id="36190"/>
    <lineage>
        <taxon>Eukaryota</taxon>
        <taxon>Metazoa</taxon>
        <taxon>Chordata</taxon>
        <taxon>Craniata</taxon>
        <taxon>Vertebrata</taxon>
        <taxon>Euteleostomi</taxon>
        <taxon>Actinopterygii</taxon>
        <taxon>Neopterygii</taxon>
        <taxon>Teleostei</taxon>
        <taxon>Neoteleostei</taxon>
        <taxon>Acanthomorphata</taxon>
        <taxon>Eupercaria</taxon>
        <taxon>Perciformes</taxon>
        <taxon>Notothenioidei</taxon>
        <taxon>Channichthyidae</taxon>
        <taxon>Chaenocephalus</taxon>
    </lineage>
</organism>
<name>A0ACB9VUH6_CHAAC</name>
<gene>
    <name evidence="1" type="ORF">KUCAC02_025436</name>
</gene>
<accession>A0ACB9VUH6</accession>